<name>A3KCY6_RHORH</name>
<proteinExistence type="predicted"/>
<gene>
    <name evidence="1" type="primary">orf85</name>
</gene>
<reference evidence="1" key="2">
    <citation type="journal article" date="2007" name="Biosci. Biotechnol. Biochem.">
        <title>Polychlorinated biphenyl/biphenyl degrading gene clusters in Rhodococcus sp. K37, HA99, and TA431 are different from well-known bph gene clusters of Rhodococci.</title>
        <authorList>
            <person name="Taguchi K."/>
            <person name="Motoyama M."/>
            <person name="Iida T."/>
            <person name="Kudo T."/>
        </authorList>
    </citation>
    <scope>NUCLEOTIDE SEQUENCE</scope>
    <source>
        <strain evidence="1">K37</strain>
    </source>
</reference>
<reference evidence="1" key="1">
    <citation type="journal article" date="2004" name="Biosci. Biotechnol. Biochem.">
        <title>Multiplicity of 2,3-dihydroxybiphenyl dioxygenase genes in the Gram-positive polychlorinated biphenyl degrading bacterium Rhodococcus rhodochrous K37.</title>
        <authorList>
            <person name="Taguchi K."/>
            <person name="Motoyama M."/>
            <person name="Kudo T."/>
        </authorList>
    </citation>
    <scope>NUCLEOTIDE SEQUENCE</scope>
    <source>
        <strain evidence="1">K37</strain>
    </source>
</reference>
<evidence type="ECO:0000313" key="1">
    <source>
        <dbReference type="EMBL" id="BAF48493.1"/>
    </source>
</evidence>
<dbReference type="AlphaFoldDB" id="A3KCY6"/>
<organism evidence="1">
    <name type="scientific">Rhodococcus rhodochrous</name>
    <dbReference type="NCBI Taxonomy" id="1829"/>
    <lineage>
        <taxon>Bacteria</taxon>
        <taxon>Bacillati</taxon>
        <taxon>Actinomycetota</taxon>
        <taxon>Actinomycetes</taxon>
        <taxon>Mycobacteriales</taxon>
        <taxon>Nocardiaceae</taxon>
        <taxon>Rhodococcus</taxon>
    </lineage>
</organism>
<dbReference type="EMBL" id="AB272984">
    <property type="protein sequence ID" value="BAF48493.1"/>
    <property type="molecule type" value="Genomic_DNA"/>
</dbReference>
<sequence>MAARQRGSGVAPDKYRDPDLLIENEYAGVRVVRDSTANGSRLRVTSLRSDRETFLDPVALDLLCHARQEFWVLLADAARDPEAWRTLRLEFRNHFQT</sequence>
<accession>A3KCY6</accession>
<protein>
    <submittedName>
        <fullName evidence="1">Uncharacterized protein orf85</fullName>
    </submittedName>
</protein>